<accession>A0A1I0JRK8</accession>
<name>A0A1I0JRK8_9PSED</name>
<dbReference type="AlphaFoldDB" id="A0A1I0JRK8"/>
<dbReference type="OrthoDB" id="6971754at2"/>
<dbReference type="EMBL" id="FOHW01000076">
    <property type="protein sequence ID" value="SEU13012.1"/>
    <property type="molecule type" value="Genomic_DNA"/>
</dbReference>
<evidence type="ECO:0000313" key="2">
    <source>
        <dbReference type="Proteomes" id="UP000182332"/>
    </source>
</evidence>
<protein>
    <submittedName>
        <fullName evidence="1">Uncharacterized protein</fullName>
    </submittedName>
</protein>
<sequence>MTCYKILCYHSEFNIFKNHASERLAKMSAKAHDQFALLMAITLEGAIGFDETPQGSSAINALVEKCYWVNLHKLNIQPPSDNYYGCMPSLLFRDNNGGFEKLYQEHIEYEKNLRKYQVMARHRPTEKPKTSMLASILQDQRLLISGGELYDALMNACHYLLVPVLSGEHGPDAFIAFSNNLDYFFQEFRSAIDHHAEITFVDSVSKLEFY</sequence>
<gene>
    <name evidence="1" type="ORF">SAMN05216197_1762</name>
</gene>
<dbReference type="RefSeq" id="WP_074893711.1">
    <property type="nucleotide sequence ID" value="NZ_FOHW01000076.1"/>
</dbReference>
<organism evidence="1 2">
    <name type="scientific">Pseudomonas graminis</name>
    <dbReference type="NCBI Taxonomy" id="158627"/>
    <lineage>
        <taxon>Bacteria</taxon>
        <taxon>Pseudomonadati</taxon>
        <taxon>Pseudomonadota</taxon>
        <taxon>Gammaproteobacteria</taxon>
        <taxon>Pseudomonadales</taxon>
        <taxon>Pseudomonadaceae</taxon>
        <taxon>Pseudomonas</taxon>
    </lineage>
</organism>
<reference evidence="1 2" key="1">
    <citation type="submission" date="2016-10" db="EMBL/GenBank/DDBJ databases">
        <authorList>
            <person name="de Groot N.N."/>
        </authorList>
    </citation>
    <scope>NUCLEOTIDE SEQUENCE [LARGE SCALE GENOMIC DNA]</scope>
    <source>
        <strain evidence="1 2">DSM 11363</strain>
    </source>
</reference>
<dbReference type="Proteomes" id="UP000182332">
    <property type="component" value="Unassembled WGS sequence"/>
</dbReference>
<proteinExistence type="predicted"/>
<evidence type="ECO:0000313" key="1">
    <source>
        <dbReference type="EMBL" id="SEU13012.1"/>
    </source>
</evidence>